<evidence type="ECO:0000313" key="1">
    <source>
        <dbReference type="EMBL" id="CAN0570715.1"/>
    </source>
</evidence>
<dbReference type="Proteomes" id="UP001162501">
    <property type="component" value="Chromosome 9"/>
</dbReference>
<dbReference type="EMBL" id="OX596093">
    <property type="protein sequence ID" value="CAN0570715.1"/>
    <property type="molecule type" value="Genomic_DNA"/>
</dbReference>
<sequence>MHLWIPPRLLDLVAMSLLRDEASTITTLEYLPIELFPSQLMGAFYGRHSQTLKPMRHTWPYVLLPLGGLMQKPHVGTLQAVLDVLLAQKDCPSADHCGCSGSARRQGRAAATSTSSPGRQCPGPPWAARGEQRVGSCHPGLGGGLPFVLDVSGDWTGSSNGAASVSSQALKSLRKKRPLFPWFGVDIGGTLVKLLYLEPKDIIAEEEEVESPESIGKYLTSSVAYGSTGIRDVHLELKDLTPAFSKGRKGNLHFIWLPTPNIPAFIQMGGDKNVWNLHTVF</sequence>
<protein>
    <submittedName>
        <fullName evidence="1">Uncharacterized protein</fullName>
    </submittedName>
</protein>
<reference evidence="1" key="1">
    <citation type="submission" date="2023-05" db="EMBL/GenBank/DDBJ databases">
        <authorList>
            <consortium name="ELIXIR-Norway"/>
        </authorList>
    </citation>
    <scope>NUCLEOTIDE SEQUENCE</scope>
</reference>
<name>A0AC60A8K3_RANTA</name>
<reference evidence="1" key="2">
    <citation type="submission" date="2025-03" db="EMBL/GenBank/DDBJ databases">
        <authorList>
            <consortium name="ELIXIR-Norway"/>
            <consortium name="Elixir Norway"/>
        </authorList>
    </citation>
    <scope>NUCLEOTIDE SEQUENCE</scope>
</reference>
<proteinExistence type="predicted"/>
<accession>A0AC60A8K3</accession>
<gene>
    <name evidence="1" type="ORF">MRATA1EN22A_LOCUS28187</name>
</gene>
<evidence type="ECO:0000313" key="2">
    <source>
        <dbReference type="Proteomes" id="UP001162501"/>
    </source>
</evidence>
<organism evidence="1 2">
    <name type="scientific">Rangifer tarandus platyrhynchus</name>
    <name type="common">Svalbard reindeer</name>
    <dbReference type="NCBI Taxonomy" id="3082113"/>
    <lineage>
        <taxon>Eukaryota</taxon>
        <taxon>Metazoa</taxon>
        <taxon>Chordata</taxon>
        <taxon>Craniata</taxon>
        <taxon>Vertebrata</taxon>
        <taxon>Euteleostomi</taxon>
        <taxon>Mammalia</taxon>
        <taxon>Eutheria</taxon>
        <taxon>Laurasiatheria</taxon>
        <taxon>Artiodactyla</taxon>
        <taxon>Ruminantia</taxon>
        <taxon>Pecora</taxon>
        <taxon>Cervidae</taxon>
        <taxon>Odocoileinae</taxon>
        <taxon>Rangifer</taxon>
    </lineage>
</organism>